<dbReference type="Proteomes" id="UP000030751">
    <property type="component" value="Unassembled WGS sequence"/>
</dbReference>
<dbReference type="AlphaFoldDB" id="W9NLJ1"/>
<protein>
    <submittedName>
        <fullName evidence="1">Uncharacterized protein</fullName>
    </submittedName>
</protein>
<dbReference type="HOGENOM" id="CLU_187836_0_0_1"/>
<sequence length="59" mass="6715">MKKAGKELDLNHSEIMRLRPENAILTAKFPANEPTSRRTVQFDHNKNFPHIQDIITGSG</sequence>
<dbReference type="EMBL" id="JH651034">
    <property type="protein sequence ID" value="EXA30837.1"/>
    <property type="molecule type" value="Genomic_DNA"/>
</dbReference>
<reference evidence="1" key="1">
    <citation type="submission" date="2011-10" db="EMBL/GenBank/DDBJ databases">
        <title>The Genome Sequence of Fusarium oxysporum HDV247.</title>
        <authorList>
            <consortium name="The Broad Institute Genome Sequencing Platform"/>
            <person name="Ma L.-J."/>
            <person name="Gale L.R."/>
            <person name="Schwartz D.C."/>
            <person name="Zhou S."/>
            <person name="Corby-Kistler H."/>
            <person name="Young S.K."/>
            <person name="Zeng Q."/>
            <person name="Gargeya S."/>
            <person name="Fitzgerald M."/>
            <person name="Haas B."/>
            <person name="Abouelleil A."/>
            <person name="Alvarado L."/>
            <person name="Arachchi H.M."/>
            <person name="Berlin A."/>
            <person name="Brown A."/>
            <person name="Chapman S.B."/>
            <person name="Chen Z."/>
            <person name="Dunbar C."/>
            <person name="Freedman E."/>
            <person name="Gearin G."/>
            <person name="Goldberg J."/>
            <person name="Griggs A."/>
            <person name="Gujja S."/>
            <person name="Heiman D."/>
            <person name="Howarth C."/>
            <person name="Larson L."/>
            <person name="Lui A."/>
            <person name="MacDonald P.J.P."/>
            <person name="Montmayeur A."/>
            <person name="Murphy C."/>
            <person name="Neiman D."/>
            <person name="Pearson M."/>
            <person name="Priest M."/>
            <person name="Roberts A."/>
            <person name="Saif S."/>
            <person name="Shea T."/>
            <person name="Shenoy N."/>
            <person name="Sisk P."/>
            <person name="Stolte C."/>
            <person name="Sykes S."/>
            <person name="Wortman J."/>
            <person name="Nusbaum C."/>
            <person name="Birren B."/>
        </authorList>
    </citation>
    <scope>NUCLEOTIDE SEQUENCE [LARGE SCALE GENOMIC DNA]</scope>
    <source>
        <strain evidence="1">HDV247</strain>
    </source>
</reference>
<reference evidence="1" key="2">
    <citation type="submission" date="2012-05" db="EMBL/GenBank/DDBJ databases">
        <title>Annotation of the Genome Sequence of Fusarium oxysporum HDV247.</title>
        <authorList>
            <consortium name="The Broad Institute Genomics Platform"/>
            <person name="Ma L.-J."/>
            <person name="Corby-Kistler H."/>
            <person name="Broz K."/>
            <person name="Gale L.R."/>
            <person name="Jonkers W."/>
            <person name="O'Donnell K."/>
            <person name="Ploetz R."/>
            <person name="Steinberg C."/>
            <person name="Schwartz D.C."/>
            <person name="VanEtten H."/>
            <person name="Zhou S."/>
            <person name="Young S.K."/>
            <person name="Zeng Q."/>
            <person name="Gargeya S."/>
            <person name="Fitzgerald M."/>
            <person name="Abouelleil A."/>
            <person name="Alvarado L."/>
            <person name="Chapman S.B."/>
            <person name="Gainer-Dewar J."/>
            <person name="Goldberg J."/>
            <person name="Griggs A."/>
            <person name="Gujja S."/>
            <person name="Hansen M."/>
            <person name="Howarth C."/>
            <person name="Imamovic A."/>
            <person name="Ireland A."/>
            <person name="Larimer J."/>
            <person name="McCowan C."/>
            <person name="Murphy C."/>
            <person name="Pearson M."/>
            <person name="Poon T.W."/>
            <person name="Priest M."/>
            <person name="Roberts A."/>
            <person name="Saif S."/>
            <person name="Shea T."/>
            <person name="Sykes S."/>
            <person name="Wortman J."/>
            <person name="Nusbaum C."/>
            <person name="Birren B."/>
        </authorList>
    </citation>
    <scope>NUCLEOTIDE SEQUENCE</scope>
    <source>
        <strain evidence="1">HDV247</strain>
    </source>
</reference>
<evidence type="ECO:0000313" key="1">
    <source>
        <dbReference type="EMBL" id="EXA30837.1"/>
    </source>
</evidence>
<gene>
    <name evidence="1" type="ORF">FOVG_17805</name>
</gene>
<name>W9NLJ1_FUSOX</name>
<organism evidence="1">
    <name type="scientific">Fusarium oxysporum f. sp. pisi HDV247</name>
    <dbReference type="NCBI Taxonomy" id="1080344"/>
    <lineage>
        <taxon>Eukaryota</taxon>
        <taxon>Fungi</taxon>
        <taxon>Dikarya</taxon>
        <taxon>Ascomycota</taxon>
        <taxon>Pezizomycotina</taxon>
        <taxon>Sordariomycetes</taxon>
        <taxon>Hypocreomycetidae</taxon>
        <taxon>Hypocreales</taxon>
        <taxon>Nectriaceae</taxon>
        <taxon>Fusarium</taxon>
        <taxon>Fusarium oxysporum species complex</taxon>
    </lineage>
</organism>
<accession>W9NLJ1</accession>
<proteinExistence type="predicted"/>